<dbReference type="InterPro" id="IPR026022">
    <property type="entry name" value="PhoU_dom"/>
</dbReference>
<dbReference type="SUPFAM" id="SSF109755">
    <property type="entry name" value="PhoU-like"/>
    <property type="match status" value="1"/>
</dbReference>
<dbReference type="Gene3D" id="1.20.58.220">
    <property type="entry name" value="Phosphate transport system protein phou homolog 2, domain 2"/>
    <property type="match status" value="1"/>
</dbReference>
<name>A0A075GDS5_9EURY</name>
<proteinExistence type="predicted"/>
<dbReference type="GO" id="GO:0030643">
    <property type="term" value="P:intracellular phosphate ion homeostasis"/>
    <property type="evidence" value="ECO:0007669"/>
    <property type="project" value="InterPro"/>
</dbReference>
<evidence type="ECO:0000313" key="2">
    <source>
        <dbReference type="EMBL" id="AIF01794.1"/>
    </source>
</evidence>
<protein>
    <submittedName>
        <fullName evidence="2">Phosphate uptake regulator</fullName>
    </submittedName>
</protein>
<accession>A0A075GDS5</accession>
<dbReference type="Pfam" id="PF01895">
    <property type="entry name" value="PhoU"/>
    <property type="match status" value="1"/>
</dbReference>
<dbReference type="PANTHER" id="PTHR42930:SF2">
    <property type="entry name" value="PHOU DOMAIN-CONTAINING PROTEIN"/>
    <property type="match status" value="1"/>
</dbReference>
<dbReference type="PANTHER" id="PTHR42930">
    <property type="entry name" value="PHOSPHATE-SPECIFIC TRANSPORT SYSTEM ACCESSORY PROTEIN PHOU"/>
    <property type="match status" value="1"/>
</dbReference>
<dbReference type="EMBL" id="KF900631">
    <property type="protein sequence ID" value="AIF01794.1"/>
    <property type="molecule type" value="Genomic_DNA"/>
</dbReference>
<organism evidence="2">
    <name type="scientific">uncultured marine group II/III euryarchaeote KM3_14_H03</name>
    <dbReference type="NCBI Taxonomy" id="1457891"/>
    <lineage>
        <taxon>Archaea</taxon>
        <taxon>Methanobacteriati</taxon>
        <taxon>Methanobacteriota</taxon>
        <taxon>environmental samples</taxon>
    </lineage>
</organism>
<reference evidence="2" key="1">
    <citation type="journal article" date="2014" name="Genome Biol. Evol.">
        <title>Pangenome evidence for extensive interdomain horizontal transfer affecting lineage core and shell genes in uncultured planktonic thaumarchaeota and euryarchaeota.</title>
        <authorList>
            <person name="Deschamps P."/>
            <person name="Zivanovic Y."/>
            <person name="Moreira D."/>
            <person name="Rodriguez-Valera F."/>
            <person name="Lopez-Garcia P."/>
        </authorList>
    </citation>
    <scope>NUCLEOTIDE SEQUENCE</scope>
</reference>
<sequence>MPIGPGEQDVRRLQLTGGSTYTMSLPKPWILSNNLSARDGIRVEWRPTGELSLTPLDAAEEVKTLVELNLDGIPGGALYDHLMGAYLSGAQEISVDSVGQFSRDTLSEIRRFLRSTRGFEIGEQSESSVNLISLLNAGELPLHASLNRMYLLLSSLVRDIFEVLIGSDDELISDFEEREREVDGLHYLIERQVGSMLDSQQVARSLGLGRKQGVEHANLARSLERMMDHAHEMARLTLETTPRPRLKADEYPLSLLPVWMNALKSLMINLRTHDSYEIEEARDSLKAAQLSLKEHEEGLWSGRRKASRLLFEDRISESIRRICAYSRDFGENLLNMIAYDSIQRQ</sequence>
<evidence type="ECO:0000259" key="1">
    <source>
        <dbReference type="Pfam" id="PF01895"/>
    </source>
</evidence>
<dbReference type="AlphaFoldDB" id="A0A075GDS5"/>
<dbReference type="GO" id="GO:0045936">
    <property type="term" value="P:negative regulation of phosphate metabolic process"/>
    <property type="evidence" value="ECO:0007669"/>
    <property type="project" value="InterPro"/>
</dbReference>
<dbReference type="InterPro" id="IPR028366">
    <property type="entry name" value="PhoU"/>
</dbReference>
<dbReference type="InterPro" id="IPR038078">
    <property type="entry name" value="PhoU-like_sf"/>
</dbReference>
<feature type="domain" description="PhoU" evidence="1">
    <location>
        <begin position="146"/>
        <end position="236"/>
    </location>
</feature>